<comment type="caution">
    <text evidence="3">The sequence shown here is derived from an EMBL/GenBank/DDBJ whole genome shotgun (WGS) entry which is preliminary data.</text>
</comment>
<dbReference type="SUPFAM" id="SSF89796">
    <property type="entry name" value="CoA-transferase family III (CaiB/BaiF)"/>
    <property type="match status" value="1"/>
</dbReference>
<organism evidence="3 4">
    <name type="scientific">Ramlibacter alkalitolerans</name>
    <dbReference type="NCBI Taxonomy" id="2039631"/>
    <lineage>
        <taxon>Bacteria</taxon>
        <taxon>Pseudomonadati</taxon>
        <taxon>Pseudomonadota</taxon>
        <taxon>Betaproteobacteria</taxon>
        <taxon>Burkholderiales</taxon>
        <taxon>Comamonadaceae</taxon>
        <taxon>Ramlibacter</taxon>
    </lineage>
</organism>
<evidence type="ECO:0000313" key="3">
    <source>
        <dbReference type="EMBL" id="MBL0425274.1"/>
    </source>
</evidence>
<reference evidence="3 4" key="1">
    <citation type="journal article" date="2017" name="Int. J. Syst. Evol. Microbiol.">
        <title>Ramlibacter alkalitolerans sp. nov., alkali-tolerant bacterium isolated from soil of ginseng.</title>
        <authorList>
            <person name="Lee D.H."/>
            <person name="Cha C.J."/>
        </authorList>
    </citation>
    <scope>NUCLEOTIDE SEQUENCE [LARGE SCALE GENOMIC DNA]</scope>
    <source>
        <strain evidence="3 4">KACC 19305</strain>
    </source>
</reference>
<protein>
    <submittedName>
        <fullName evidence="3">CoA transferase</fullName>
    </submittedName>
</protein>
<gene>
    <name evidence="3" type="ORF">JI746_09145</name>
</gene>
<dbReference type="GO" id="GO:0016740">
    <property type="term" value="F:transferase activity"/>
    <property type="evidence" value="ECO:0007669"/>
    <property type="project" value="UniProtKB-KW"/>
</dbReference>
<sequence length="366" mass="39177">MPEAGVRSLPRPLAGKRVIDLSQFIAGPSAAMYLADYGAEVIKVESPQGDGSRTLPGNGFGSYYTRSFNCGKESRVLDLRDPAQRRRLDDWLAQADAFVCNLAPASLKTLGLDGPTLRGRFPRLVITLISGYGQDDPRPCMDTVAQCESGFALLNGDEDGSPRLATGWPVDMACGLVAGMSCAMAMLDPARQGCVIDISMMEVAANLLLGPAALALGEGGAIGRPMGNRDRASAPSNIYRCADGHVYVLGGLDAYWARLKPLVGCTEDAPIAQRIARAPEFDALVERWTLQHTRDEVLAEMARLQVPAGAVREPAEALDRMRQRRPDAVTRVLASGEHVPTFPALLDGQRLPRTPTPAVGGARRDA</sequence>
<keyword evidence="4" id="KW-1185">Reference proteome</keyword>
<dbReference type="Pfam" id="PF02515">
    <property type="entry name" value="CoA_transf_3"/>
    <property type="match status" value="1"/>
</dbReference>
<dbReference type="PANTHER" id="PTHR48228">
    <property type="entry name" value="SUCCINYL-COA--D-CITRAMALATE COA-TRANSFERASE"/>
    <property type="match status" value="1"/>
</dbReference>
<evidence type="ECO:0000256" key="1">
    <source>
        <dbReference type="ARBA" id="ARBA00022679"/>
    </source>
</evidence>
<dbReference type="Gene3D" id="3.40.50.10540">
    <property type="entry name" value="Crotonobetainyl-coa:carnitine coa-transferase, domain 1"/>
    <property type="match status" value="1"/>
</dbReference>
<name>A0ABS1JM37_9BURK</name>
<dbReference type="Gene3D" id="3.30.1540.10">
    <property type="entry name" value="formyl-coa transferase, domain 3"/>
    <property type="match status" value="1"/>
</dbReference>
<dbReference type="EMBL" id="JAEQND010000004">
    <property type="protein sequence ID" value="MBL0425274.1"/>
    <property type="molecule type" value="Genomic_DNA"/>
</dbReference>
<dbReference type="RefSeq" id="WP_201688701.1">
    <property type="nucleotide sequence ID" value="NZ_JAEQND010000004.1"/>
</dbReference>
<dbReference type="InterPro" id="IPR003673">
    <property type="entry name" value="CoA-Trfase_fam_III"/>
</dbReference>
<evidence type="ECO:0000313" key="4">
    <source>
        <dbReference type="Proteomes" id="UP000622707"/>
    </source>
</evidence>
<dbReference type="PANTHER" id="PTHR48228:SF6">
    <property type="entry name" value="L-CARNITINE COA-TRANSFERASE"/>
    <property type="match status" value="1"/>
</dbReference>
<accession>A0ABS1JM37</accession>
<evidence type="ECO:0000256" key="2">
    <source>
        <dbReference type="SAM" id="MobiDB-lite"/>
    </source>
</evidence>
<dbReference type="InterPro" id="IPR044855">
    <property type="entry name" value="CoA-Trfase_III_dom3_sf"/>
</dbReference>
<feature type="region of interest" description="Disordered" evidence="2">
    <location>
        <begin position="346"/>
        <end position="366"/>
    </location>
</feature>
<proteinExistence type="predicted"/>
<dbReference type="InterPro" id="IPR023606">
    <property type="entry name" value="CoA-Trfase_III_dom_1_sf"/>
</dbReference>
<dbReference type="InterPro" id="IPR050509">
    <property type="entry name" value="CoA-transferase_III"/>
</dbReference>
<dbReference type="Proteomes" id="UP000622707">
    <property type="component" value="Unassembled WGS sequence"/>
</dbReference>
<keyword evidence="1 3" id="KW-0808">Transferase</keyword>